<gene>
    <name evidence="2" type="primary">Cnig_chr_IV.g16038</name>
    <name evidence="2" type="ORF">B9Z55_016038</name>
</gene>
<organism evidence="2 3">
    <name type="scientific">Caenorhabditis nigoni</name>
    <dbReference type="NCBI Taxonomy" id="1611254"/>
    <lineage>
        <taxon>Eukaryota</taxon>
        <taxon>Metazoa</taxon>
        <taxon>Ecdysozoa</taxon>
        <taxon>Nematoda</taxon>
        <taxon>Chromadorea</taxon>
        <taxon>Rhabditida</taxon>
        <taxon>Rhabditina</taxon>
        <taxon>Rhabditomorpha</taxon>
        <taxon>Rhabditoidea</taxon>
        <taxon>Rhabditidae</taxon>
        <taxon>Peloderinae</taxon>
        <taxon>Caenorhabditis</taxon>
    </lineage>
</organism>
<dbReference type="Proteomes" id="UP000230233">
    <property type="component" value="Chromosome IV"/>
</dbReference>
<feature type="transmembrane region" description="Helical" evidence="1">
    <location>
        <begin position="7"/>
        <end position="28"/>
    </location>
</feature>
<name>A0A2G5UD01_9PELO</name>
<proteinExistence type="predicted"/>
<dbReference type="AlphaFoldDB" id="A0A2G5UD01"/>
<comment type="caution">
    <text evidence="2">The sequence shown here is derived from an EMBL/GenBank/DDBJ whole genome shotgun (WGS) entry which is preliminary data.</text>
</comment>
<keyword evidence="1" id="KW-0812">Transmembrane</keyword>
<keyword evidence="3" id="KW-1185">Reference proteome</keyword>
<sequence length="107" mass="13009">MRRRGSKIFYSLLILILVTFFVLTINIYTGPYTQYDNENESIPKPWKPESSELKKRRDLSLKEIWLQKRIHRNRGAFSKFKGIYVREAYRVSDEEIRFIYLENQDNE</sequence>
<evidence type="ECO:0000313" key="3">
    <source>
        <dbReference type="Proteomes" id="UP000230233"/>
    </source>
</evidence>
<accession>A0A2G5UD01</accession>
<keyword evidence="1" id="KW-0472">Membrane</keyword>
<evidence type="ECO:0000313" key="2">
    <source>
        <dbReference type="EMBL" id="PIC37394.1"/>
    </source>
</evidence>
<protein>
    <submittedName>
        <fullName evidence="2">Uncharacterized protein</fullName>
    </submittedName>
</protein>
<evidence type="ECO:0000256" key="1">
    <source>
        <dbReference type="SAM" id="Phobius"/>
    </source>
</evidence>
<keyword evidence="1" id="KW-1133">Transmembrane helix</keyword>
<dbReference type="EMBL" id="PDUG01000004">
    <property type="protein sequence ID" value="PIC37394.1"/>
    <property type="molecule type" value="Genomic_DNA"/>
</dbReference>
<reference evidence="3" key="1">
    <citation type="submission" date="2017-10" db="EMBL/GenBank/DDBJ databases">
        <title>Rapid genome shrinkage in a self-fertile nematode reveals novel sperm competition proteins.</title>
        <authorList>
            <person name="Yin D."/>
            <person name="Schwarz E.M."/>
            <person name="Thomas C.G."/>
            <person name="Felde R.L."/>
            <person name="Korf I.F."/>
            <person name="Cutter A.D."/>
            <person name="Schartner C.M."/>
            <person name="Ralston E.J."/>
            <person name="Meyer B.J."/>
            <person name="Haag E.S."/>
        </authorList>
    </citation>
    <scope>NUCLEOTIDE SEQUENCE [LARGE SCALE GENOMIC DNA]</scope>
    <source>
        <strain evidence="3">JU1422</strain>
    </source>
</reference>